<protein>
    <submittedName>
        <fullName evidence="1">Uncharacterized protein</fullName>
    </submittedName>
</protein>
<gene>
    <name evidence="1" type="ORF">EYF80_015245</name>
</gene>
<accession>A0A4Z2IAN0</accession>
<sequence length="228" mass="24997">MVLFSQRSSSQEQMWRQLGAVPQTVMSPSFKTINSSLASRDSSPWRAYLAKVPQLLSLAVAAVIMGNKKERESVVAASPFAELVVTESPYRPITAPADELTDSLILLPFRSTILASQRSSSRLSTSGMMTWLDEITSFQRSTLESVNARVRYRLSDEEARTVTCVDSVPPPFNHLSSRRQQVQLVIVSIEGPVELQLHLEGLSSADDQLVALIQVGVVLLSVLARLGA</sequence>
<proteinExistence type="predicted"/>
<evidence type="ECO:0000313" key="2">
    <source>
        <dbReference type="Proteomes" id="UP000314294"/>
    </source>
</evidence>
<dbReference type="EMBL" id="SRLO01000113">
    <property type="protein sequence ID" value="TNN74465.1"/>
    <property type="molecule type" value="Genomic_DNA"/>
</dbReference>
<comment type="caution">
    <text evidence="1">The sequence shown here is derived from an EMBL/GenBank/DDBJ whole genome shotgun (WGS) entry which is preliminary data.</text>
</comment>
<dbReference type="AlphaFoldDB" id="A0A4Z2IAN0"/>
<dbReference type="Proteomes" id="UP000314294">
    <property type="component" value="Unassembled WGS sequence"/>
</dbReference>
<reference evidence="1 2" key="1">
    <citation type="submission" date="2019-03" db="EMBL/GenBank/DDBJ databases">
        <title>First draft genome of Liparis tanakae, snailfish: a comprehensive survey of snailfish specific genes.</title>
        <authorList>
            <person name="Kim W."/>
            <person name="Song I."/>
            <person name="Jeong J.-H."/>
            <person name="Kim D."/>
            <person name="Kim S."/>
            <person name="Ryu S."/>
            <person name="Song J.Y."/>
            <person name="Lee S.K."/>
        </authorList>
    </citation>
    <scope>NUCLEOTIDE SEQUENCE [LARGE SCALE GENOMIC DNA]</scope>
    <source>
        <tissue evidence="1">Muscle</tissue>
    </source>
</reference>
<keyword evidence="2" id="KW-1185">Reference proteome</keyword>
<organism evidence="1 2">
    <name type="scientific">Liparis tanakae</name>
    <name type="common">Tanaka's snailfish</name>
    <dbReference type="NCBI Taxonomy" id="230148"/>
    <lineage>
        <taxon>Eukaryota</taxon>
        <taxon>Metazoa</taxon>
        <taxon>Chordata</taxon>
        <taxon>Craniata</taxon>
        <taxon>Vertebrata</taxon>
        <taxon>Euteleostomi</taxon>
        <taxon>Actinopterygii</taxon>
        <taxon>Neopterygii</taxon>
        <taxon>Teleostei</taxon>
        <taxon>Neoteleostei</taxon>
        <taxon>Acanthomorphata</taxon>
        <taxon>Eupercaria</taxon>
        <taxon>Perciformes</taxon>
        <taxon>Cottioidei</taxon>
        <taxon>Cottales</taxon>
        <taxon>Liparidae</taxon>
        <taxon>Liparis</taxon>
    </lineage>
</organism>
<evidence type="ECO:0000313" key="1">
    <source>
        <dbReference type="EMBL" id="TNN74465.1"/>
    </source>
</evidence>
<name>A0A4Z2IAN0_9TELE</name>